<evidence type="ECO:0000256" key="1">
    <source>
        <dbReference type="SAM" id="SignalP"/>
    </source>
</evidence>
<dbReference type="OrthoDB" id="1262697at2"/>
<feature type="chain" id="PRO_5012817406" evidence="1">
    <location>
        <begin position="19"/>
        <end position="100"/>
    </location>
</feature>
<feature type="signal peptide" evidence="1">
    <location>
        <begin position="1"/>
        <end position="18"/>
    </location>
</feature>
<protein>
    <submittedName>
        <fullName evidence="2">Uncharacterized protein</fullName>
    </submittedName>
</protein>
<dbReference type="Proteomes" id="UP000185781">
    <property type="component" value="Unassembled WGS sequence"/>
</dbReference>
<organism evidence="2 3">
    <name type="scientific">Chryseobacterium gambrini</name>
    <dbReference type="NCBI Taxonomy" id="373672"/>
    <lineage>
        <taxon>Bacteria</taxon>
        <taxon>Pseudomonadati</taxon>
        <taxon>Bacteroidota</taxon>
        <taxon>Flavobacteriia</taxon>
        <taxon>Flavobacteriales</taxon>
        <taxon>Weeksellaceae</taxon>
        <taxon>Chryseobacterium group</taxon>
        <taxon>Chryseobacterium</taxon>
    </lineage>
</organism>
<proteinExistence type="predicted"/>
<gene>
    <name evidence="2" type="ORF">SAMN05421785_1111</name>
</gene>
<name>A0A1N7QEZ6_9FLAO</name>
<keyword evidence="1" id="KW-0732">Signal</keyword>
<dbReference type="RefSeq" id="WP_076394994.1">
    <property type="nucleotide sequence ID" value="NZ_FTOV01000011.1"/>
</dbReference>
<sequence length="100" mass="11085">MKKLLLAGALAYSTLSFATTKEDVKAGAKKETETSKKTDVTELTKEQKETLALIIKWWGVSFTNSCGEKVTAYFQSDNPDGSPAFIRELAYAVNTFYEDC</sequence>
<reference evidence="2 3" key="1">
    <citation type="submission" date="2017-01" db="EMBL/GenBank/DDBJ databases">
        <authorList>
            <person name="Mah S.A."/>
            <person name="Swanson W.J."/>
            <person name="Moy G.W."/>
            <person name="Vacquier V.D."/>
        </authorList>
    </citation>
    <scope>NUCLEOTIDE SEQUENCE [LARGE SCALE GENOMIC DNA]</scope>
    <source>
        <strain evidence="2 3">DSM 18014</strain>
    </source>
</reference>
<evidence type="ECO:0000313" key="3">
    <source>
        <dbReference type="Proteomes" id="UP000185781"/>
    </source>
</evidence>
<evidence type="ECO:0000313" key="2">
    <source>
        <dbReference type="EMBL" id="SIT21147.1"/>
    </source>
</evidence>
<dbReference type="AlphaFoldDB" id="A0A1N7QEZ6"/>
<accession>A0A1N7QEZ6</accession>
<dbReference type="EMBL" id="FTOV01000011">
    <property type="protein sequence ID" value="SIT21147.1"/>
    <property type="molecule type" value="Genomic_DNA"/>
</dbReference>